<sequence length="90" mass="10108">MRFREGNTGTYNLALLELVQPVTFAASKGETENLVSVEFSMPHRERGLESAVAFTGRELADVVREVMANPKLQSIRDEYLHHLHGRAPNT</sequence>
<gene>
    <name evidence="1" type="ORF">GGR34_001579</name>
</gene>
<keyword evidence="2" id="KW-1185">Reference proteome</keyword>
<evidence type="ECO:0000313" key="2">
    <source>
        <dbReference type="Proteomes" id="UP000519439"/>
    </source>
</evidence>
<evidence type="ECO:0000313" key="1">
    <source>
        <dbReference type="EMBL" id="MBB4039932.1"/>
    </source>
</evidence>
<protein>
    <submittedName>
        <fullName evidence="1">Uncharacterized protein</fullName>
    </submittedName>
</protein>
<accession>A0A7W6N7Q8</accession>
<name>A0A7W6N7Q8_9HYPH</name>
<dbReference type="RefSeq" id="WP_027315506.1">
    <property type="nucleotide sequence ID" value="NZ_JACIDC010000004.1"/>
</dbReference>
<dbReference type="AlphaFoldDB" id="A0A7W6N7Q8"/>
<organism evidence="1 2">
    <name type="scientific">Microvirga flocculans</name>
    <dbReference type="NCBI Taxonomy" id="217168"/>
    <lineage>
        <taxon>Bacteria</taxon>
        <taxon>Pseudomonadati</taxon>
        <taxon>Pseudomonadota</taxon>
        <taxon>Alphaproteobacteria</taxon>
        <taxon>Hyphomicrobiales</taxon>
        <taxon>Methylobacteriaceae</taxon>
        <taxon>Microvirga</taxon>
    </lineage>
</organism>
<reference evidence="1 2" key="1">
    <citation type="submission" date="2020-08" db="EMBL/GenBank/DDBJ databases">
        <title>Genomic Encyclopedia of Type Strains, Phase IV (KMG-IV): sequencing the most valuable type-strain genomes for metagenomic binning, comparative biology and taxonomic classification.</title>
        <authorList>
            <person name="Goeker M."/>
        </authorList>
    </citation>
    <scope>NUCLEOTIDE SEQUENCE [LARGE SCALE GENOMIC DNA]</scope>
    <source>
        <strain evidence="1 2">DSM 15743</strain>
    </source>
</reference>
<dbReference type="Proteomes" id="UP000519439">
    <property type="component" value="Unassembled WGS sequence"/>
</dbReference>
<dbReference type="EMBL" id="JACIDC010000004">
    <property type="protein sequence ID" value="MBB4039932.1"/>
    <property type="molecule type" value="Genomic_DNA"/>
</dbReference>
<comment type="caution">
    <text evidence="1">The sequence shown here is derived from an EMBL/GenBank/DDBJ whole genome shotgun (WGS) entry which is preliminary data.</text>
</comment>
<proteinExistence type="predicted"/>